<dbReference type="PANTHER" id="PTHR12859">
    <property type="entry name" value="PRA1 PROTEIN"/>
    <property type="match status" value="1"/>
</dbReference>
<reference evidence="8" key="1">
    <citation type="submission" date="2024-02" db="EMBL/GenBank/DDBJ databases">
        <authorList>
            <consortium name="ELIXIR-Norway"/>
            <consortium name="Elixir Norway"/>
        </authorList>
    </citation>
    <scope>NUCLEOTIDE SEQUENCE</scope>
</reference>
<evidence type="ECO:0000256" key="6">
    <source>
        <dbReference type="ARBA" id="ARBA00023136"/>
    </source>
</evidence>
<feature type="transmembrane region" description="Helical" evidence="7">
    <location>
        <begin position="77"/>
        <end position="98"/>
    </location>
</feature>
<evidence type="ECO:0000256" key="5">
    <source>
        <dbReference type="ARBA" id="ARBA00022989"/>
    </source>
</evidence>
<accession>A0ABP0UTV8</accession>
<dbReference type="InterPro" id="IPR004895">
    <property type="entry name" value="Prenylated_rab_accept_PRA1"/>
</dbReference>
<dbReference type="Proteomes" id="UP001497512">
    <property type="component" value="Chromosome 6"/>
</dbReference>
<protein>
    <recommendedName>
        <fullName evidence="7">PRA1 family protein</fullName>
    </recommendedName>
</protein>
<keyword evidence="6 7" id="KW-0472">Membrane</keyword>
<name>A0ABP0UTV8_9BRYO</name>
<keyword evidence="9" id="KW-1185">Reference proteome</keyword>
<comment type="similarity">
    <text evidence="3 7">Belongs to the PRA1 family.</text>
</comment>
<organism evidence="8 9">
    <name type="scientific">Sphagnum troendelagicum</name>
    <dbReference type="NCBI Taxonomy" id="128251"/>
    <lineage>
        <taxon>Eukaryota</taxon>
        <taxon>Viridiplantae</taxon>
        <taxon>Streptophyta</taxon>
        <taxon>Embryophyta</taxon>
        <taxon>Bryophyta</taxon>
        <taxon>Sphagnophytina</taxon>
        <taxon>Sphagnopsida</taxon>
        <taxon>Sphagnales</taxon>
        <taxon>Sphagnaceae</taxon>
        <taxon>Sphagnum</taxon>
    </lineage>
</organism>
<evidence type="ECO:0000256" key="4">
    <source>
        <dbReference type="ARBA" id="ARBA00022692"/>
    </source>
</evidence>
<evidence type="ECO:0000256" key="7">
    <source>
        <dbReference type="RuleBase" id="RU363107"/>
    </source>
</evidence>
<comment type="function">
    <text evidence="1 7">May be involved in both secretory and endocytic intracellular trafficking in the endosomal/prevacuolar compartments.</text>
</comment>
<gene>
    <name evidence="8" type="ORF">CSSPTR1EN2_LOCUS19728</name>
</gene>
<feature type="transmembrane region" description="Helical" evidence="7">
    <location>
        <begin position="165"/>
        <end position="182"/>
    </location>
</feature>
<dbReference type="EMBL" id="OZ019898">
    <property type="protein sequence ID" value="CAK9229428.1"/>
    <property type="molecule type" value="Genomic_DNA"/>
</dbReference>
<feature type="transmembrane region" description="Helical" evidence="7">
    <location>
        <begin position="143"/>
        <end position="159"/>
    </location>
</feature>
<evidence type="ECO:0000256" key="2">
    <source>
        <dbReference type="ARBA" id="ARBA00004141"/>
    </source>
</evidence>
<evidence type="ECO:0000313" key="9">
    <source>
        <dbReference type="Proteomes" id="UP001497512"/>
    </source>
</evidence>
<evidence type="ECO:0000313" key="8">
    <source>
        <dbReference type="EMBL" id="CAK9229428.1"/>
    </source>
</evidence>
<dbReference type="PANTHER" id="PTHR12859:SF0">
    <property type="entry name" value="PRA1 FAMILY PROTEIN"/>
    <property type="match status" value="1"/>
</dbReference>
<dbReference type="Pfam" id="PF03208">
    <property type="entry name" value="PRA1"/>
    <property type="match status" value="1"/>
</dbReference>
<keyword evidence="4 7" id="KW-0812">Transmembrane</keyword>
<comment type="subcellular location">
    <subcellularLocation>
        <location evidence="2 7">Membrane</location>
        <topology evidence="2 7">Multi-pass membrane protein</topology>
    </subcellularLocation>
</comment>
<feature type="transmembrane region" description="Helical" evidence="7">
    <location>
        <begin position="52"/>
        <end position="71"/>
    </location>
</feature>
<keyword evidence="5 7" id="KW-1133">Transmembrane helix</keyword>
<sequence>MDWSNVTAEELIDELKRVEWATPPRPLPEFFQKFSTPKTQSKWNARLKCNFYYYRTNYFIILTLMLVIALVRRPLALISVIFAALSIGCLNDSFAVSVSETLRRAVRRISPPAAAKLRPPVRTAARGQQAKGTVYICGQDRRFFVVGLMSVSALLWFLASAINMIFLSLVLGILLVILHASLRTPNLKARLNSFREEFRAVWRGYSGT</sequence>
<proteinExistence type="inferred from homology"/>
<keyword evidence="7" id="KW-0813">Transport</keyword>
<evidence type="ECO:0000256" key="1">
    <source>
        <dbReference type="ARBA" id="ARBA00002501"/>
    </source>
</evidence>
<evidence type="ECO:0000256" key="3">
    <source>
        <dbReference type="ARBA" id="ARBA00006483"/>
    </source>
</evidence>